<dbReference type="GeneTree" id="ENSGT00950000183775"/>
<accession>A0A3B4XML2</accession>
<evidence type="ECO:0000313" key="2">
    <source>
        <dbReference type="Proteomes" id="UP000261360"/>
    </source>
</evidence>
<proteinExistence type="predicted"/>
<organism evidence="1 2">
    <name type="scientific">Seriola lalandi dorsalis</name>
    <dbReference type="NCBI Taxonomy" id="1841481"/>
    <lineage>
        <taxon>Eukaryota</taxon>
        <taxon>Metazoa</taxon>
        <taxon>Chordata</taxon>
        <taxon>Craniata</taxon>
        <taxon>Vertebrata</taxon>
        <taxon>Euteleostomi</taxon>
        <taxon>Actinopterygii</taxon>
        <taxon>Neopterygii</taxon>
        <taxon>Teleostei</taxon>
        <taxon>Neoteleostei</taxon>
        <taxon>Acanthomorphata</taxon>
        <taxon>Carangaria</taxon>
        <taxon>Carangiformes</taxon>
        <taxon>Carangidae</taxon>
        <taxon>Seriola</taxon>
    </lineage>
</organism>
<evidence type="ECO:0000313" key="1">
    <source>
        <dbReference type="Ensembl" id="ENSSLDP00000016950.1"/>
    </source>
</evidence>
<name>A0A3B4XML2_SERLL</name>
<sequence>MSGSSAVSGAAPCRFAHYFVICGIDTETGLEPDELAGRTFFLSGVLLLPHSPPAELISGMLLTKNIPPTSCSSNIHIILSGTYILM</sequence>
<dbReference type="Proteomes" id="UP000261360">
    <property type="component" value="Unplaced"/>
</dbReference>
<dbReference type="AlphaFoldDB" id="A0A3B4XML2"/>
<reference evidence="1" key="1">
    <citation type="submission" date="2025-08" db="UniProtKB">
        <authorList>
            <consortium name="Ensembl"/>
        </authorList>
    </citation>
    <scope>IDENTIFICATION</scope>
</reference>
<keyword evidence="2" id="KW-1185">Reference proteome</keyword>
<reference evidence="1" key="2">
    <citation type="submission" date="2025-09" db="UniProtKB">
        <authorList>
            <consortium name="Ensembl"/>
        </authorList>
    </citation>
    <scope>IDENTIFICATION</scope>
</reference>
<dbReference type="Ensembl" id="ENSSLDT00000017552.1">
    <property type="protein sequence ID" value="ENSSLDP00000016950.1"/>
    <property type="gene ID" value="ENSSLDG00000013413.1"/>
</dbReference>
<protein>
    <submittedName>
        <fullName evidence="1">Uncharacterized protein</fullName>
    </submittedName>
</protein>